<dbReference type="Gene3D" id="3.30.413.10">
    <property type="entry name" value="Sulfite Reductase Hemoprotein, domain 1"/>
    <property type="match status" value="2"/>
</dbReference>
<evidence type="ECO:0000313" key="8">
    <source>
        <dbReference type="Proteomes" id="UP000003980"/>
    </source>
</evidence>
<dbReference type="Gene3D" id="3.90.480.10">
    <property type="entry name" value="Sulfite Reductase Hemoprotein,Domain 2"/>
    <property type="match status" value="1"/>
</dbReference>
<dbReference type="InterPro" id="IPR005117">
    <property type="entry name" value="NiRdtase/SiRdtase_haem-b_fer"/>
</dbReference>
<dbReference type="InterPro" id="IPR045169">
    <property type="entry name" value="NO2/SO3_Rdtase_4Fe4S_prot"/>
</dbReference>
<evidence type="ECO:0000256" key="1">
    <source>
        <dbReference type="ARBA" id="ARBA00022485"/>
    </source>
</evidence>
<protein>
    <submittedName>
        <fullName evidence="7">Sulfite reductase, beta subunit (Hemoprotein)</fullName>
    </submittedName>
</protein>
<evidence type="ECO:0000259" key="6">
    <source>
        <dbReference type="Pfam" id="PF03460"/>
    </source>
</evidence>
<dbReference type="HOGENOM" id="CLU_001975_3_2_2"/>
<dbReference type="GO" id="GO:0020037">
    <property type="term" value="F:heme binding"/>
    <property type="evidence" value="ECO:0007669"/>
    <property type="project" value="InterPro"/>
</dbReference>
<dbReference type="STRING" id="671065.MetMK1DRAFT_00006640"/>
<dbReference type="InterPro" id="IPR045854">
    <property type="entry name" value="NO2/SO3_Rdtase_4Fe4S_sf"/>
</dbReference>
<dbReference type="SUPFAM" id="SSF55124">
    <property type="entry name" value="Nitrite/Sulfite reductase N-terminal domain-like"/>
    <property type="match status" value="2"/>
</dbReference>
<name>H2C1P1_9CREN</name>
<keyword evidence="8" id="KW-1185">Reference proteome</keyword>
<evidence type="ECO:0000313" key="7">
    <source>
        <dbReference type="EMBL" id="EHP70162.1"/>
    </source>
</evidence>
<feature type="domain" description="Nitrite/Sulfite reductase ferredoxin-like" evidence="6">
    <location>
        <begin position="79"/>
        <end position="150"/>
    </location>
</feature>
<dbReference type="GO" id="GO:0051539">
    <property type="term" value="F:4 iron, 4 sulfur cluster binding"/>
    <property type="evidence" value="ECO:0007669"/>
    <property type="project" value="UniProtKB-KW"/>
</dbReference>
<dbReference type="PANTHER" id="PTHR11493:SF54">
    <property type="entry name" value="ANAEROBIC SULFITE REDUCTASE SUBUNIT C"/>
    <property type="match status" value="1"/>
</dbReference>
<dbReference type="EMBL" id="JH597761">
    <property type="protein sequence ID" value="EHP70162.1"/>
    <property type="molecule type" value="Genomic_DNA"/>
</dbReference>
<accession>H2C1P1</accession>
<dbReference type="Pfam" id="PF03460">
    <property type="entry name" value="NIR_SIR_ferr"/>
    <property type="match status" value="1"/>
</dbReference>
<dbReference type="GO" id="GO:0016491">
    <property type="term" value="F:oxidoreductase activity"/>
    <property type="evidence" value="ECO:0007669"/>
    <property type="project" value="InterPro"/>
</dbReference>
<evidence type="ECO:0000256" key="3">
    <source>
        <dbReference type="ARBA" id="ARBA00023004"/>
    </source>
</evidence>
<dbReference type="eggNOG" id="arCOG02055">
    <property type="taxonomic scope" value="Archaea"/>
</dbReference>
<keyword evidence="3" id="KW-0408">Iron</keyword>
<evidence type="ECO:0000259" key="5">
    <source>
        <dbReference type="Pfam" id="PF01077"/>
    </source>
</evidence>
<dbReference type="OrthoDB" id="15347at2157"/>
<dbReference type="Pfam" id="PF01077">
    <property type="entry name" value="NIR_SIR"/>
    <property type="match status" value="1"/>
</dbReference>
<keyword evidence="1" id="KW-0004">4Fe-4S</keyword>
<organism evidence="7 8">
    <name type="scientific">Metallosphaera yellowstonensis MK1</name>
    <dbReference type="NCBI Taxonomy" id="671065"/>
    <lineage>
        <taxon>Archaea</taxon>
        <taxon>Thermoproteota</taxon>
        <taxon>Thermoprotei</taxon>
        <taxon>Sulfolobales</taxon>
        <taxon>Sulfolobaceae</taxon>
        <taxon>Metallosphaera</taxon>
    </lineage>
</organism>
<evidence type="ECO:0000256" key="4">
    <source>
        <dbReference type="ARBA" id="ARBA00023014"/>
    </source>
</evidence>
<sequence length="603" mass="68560">MILKGKPVTPSFRTSPEEWSREEWAKLRTKGFTSVPEEIKEEFRNDKEDLSFEAETIAKSCGIYLEFNRDRFRRDGVKEFIYMIRIVVPGGGPITARQWKILDEISDQYTISDAYTGEPKPSLRLTTRQDVQLHHVRKRDLLDAIREIAKSGFFTLNGCGDNVRNVVACPLSSFSKIFNANSLAKSIASYFRLPTGPYLEIFEIDPAGITERGTERFNYSENLLNRKFKIAVSGLHELNGKILRDNCVEVRTNDIGIVPVDGRKFQIYVGGGQGEKQGISTFSCLGRPLGIFSEEELMRALHALVEVQQEWGDRKNRQWARMKYLVHSLGIGWFQEQLKVRGISFEPPDEELDVGPRMLHLGRIEMGIEGYGLFIENGRVIDREGMMYKTMLRDLADSYPGVKFFITPNQHLLITDVDDVKELERFMRNYLKRTPSKLRTMSIACVGFPTCKLSFTESERFLPNLMSKLEQEWGDMEETIGVSGCLAQCSRPGTKTIGWIGTGYNLYMLKIGGDAEGRNQGGPLVDPETGETYLTHVPGERVADVTQALFQLYRDLAPPELRRPGGMGPFLRSLGNKRIIEYLKADPRTRDLMRSTIKAEVKT</sequence>
<dbReference type="AlphaFoldDB" id="H2C1P1"/>
<dbReference type="InterPro" id="IPR036136">
    <property type="entry name" value="Nit/Sulf_reduc_fer-like_dom_sf"/>
</dbReference>
<proteinExistence type="predicted"/>
<keyword evidence="4" id="KW-0411">Iron-sulfur</keyword>
<evidence type="ECO:0000256" key="2">
    <source>
        <dbReference type="ARBA" id="ARBA00022723"/>
    </source>
</evidence>
<dbReference type="InterPro" id="IPR006067">
    <property type="entry name" value="NO2/SO3_Rdtase_4Fe4S_dom"/>
</dbReference>
<feature type="domain" description="Nitrite/sulphite reductase 4Fe-4S" evidence="5">
    <location>
        <begin position="159"/>
        <end position="340"/>
    </location>
</feature>
<keyword evidence="2" id="KW-0479">Metal-binding</keyword>
<dbReference type="GO" id="GO:0046872">
    <property type="term" value="F:metal ion binding"/>
    <property type="evidence" value="ECO:0007669"/>
    <property type="project" value="UniProtKB-KW"/>
</dbReference>
<dbReference type="RefSeq" id="WP_009070639.1">
    <property type="nucleotide sequence ID" value="NZ_JH597761.1"/>
</dbReference>
<dbReference type="Proteomes" id="UP000003980">
    <property type="component" value="Unassembled WGS sequence"/>
</dbReference>
<dbReference type="SUPFAM" id="SSF56014">
    <property type="entry name" value="Nitrite and sulphite reductase 4Fe-4S domain-like"/>
    <property type="match status" value="2"/>
</dbReference>
<reference evidence="7 8" key="1">
    <citation type="submission" date="2012-01" db="EMBL/GenBank/DDBJ databases">
        <title>Improved High-Quality Draft sequence of Metallosphaera yellowstonensis MK1.</title>
        <authorList>
            <consortium name="US DOE Joint Genome Institute"/>
            <person name="Lucas S."/>
            <person name="Han J."/>
            <person name="Cheng J.-F."/>
            <person name="Goodwin L."/>
            <person name="Pitluck S."/>
            <person name="Peters L."/>
            <person name="Teshima H."/>
            <person name="Detter J.C."/>
            <person name="Han C."/>
            <person name="Tapia R."/>
            <person name="Land M."/>
            <person name="Hauser L."/>
            <person name="Kyrpides N."/>
            <person name="Kozubal M."/>
            <person name="Macur R.E."/>
            <person name="Jay Z."/>
            <person name="Inskeep W."/>
            <person name="Woyke T."/>
        </authorList>
    </citation>
    <scope>NUCLEOTIDE SEQUENCE [LARGE SCALE GENOMIC DNA]</scope>
    <source>
        <strain evidence="7 8">MK1</strain>
    </source>
</reference>
<dbReference type="PANTHER" id="PTHR11493">
    <property type="entry name" value="SULFITE REDUCTASE [NADPH] SUBUNIT BETA-RELATED"/>
    <property type="match status" value="1"/>
</dbReference>
<gene>
    <name evidence="7" type="ORF">MetMK1DRAFT_00006640</name>
</gene>